<dbReference type="GeneID" id="86940411"/>
<organism evidence="1 2">
    <name type="scientific">Stomatobaculum longum</name>
    <dbReference type="NCBI Taxonomy" id="796942"/>
    <lineage>
        <taxon>Bacteria</taxon>
        <taxon>Bacillati</taxon>
        <taxon>Bacillota</taxon>
        <taxon>Clostridia</taxon>
        <taxon>Lachnospirales</taxon>
        <taxon>Lachnospiraceae</taxon>
        <taxon>Stomatobaculum</taxon>
    </lineage>
</organism>
<proteinExistence type="predicted"/>
<dbReference type="PANTHER" id="PTHR19288">
    <property type="entry name" value="4-NITROPHENYLPHOSPHATASE-RELATED"/>
    <property type="match status" value="1"/>
</dbReference>
<dbReference type="GO" id="GO:0005737">
    <property type="term" value="C:cytoplasm"/>
    <property type="evidence" value="ECO:0007669"/>
    <property type="project" value="TreeGrafter"/>
</dbReference>
<dbReference type="AlphaFoldDB" id="A0AA36Y514"/>
<dbReference type="GO" id="GO:0008962">
    <property type="term" value="F:phosphatidylglycerophosphatase activity"/>
    <property type="evidence" value="ECO:0007669"/>
    <property type="project" value="InterPro"/>
</dbReference>
<dbReference type="InterPro" id="IPR023214">
    <property type="entry name" value="HAD_sf"/>
</dbReference>
<accession>A0AA36Y514</accession>
<dbReference type="NCBIfam" id="TIGR01662">
    <property type="entry name" value="HAD-SF-IIIA"/>
    <property type="match status" value="1"/>
</dbReference>
<dbReference type="CDD" id="cd16416">
    <property type="entry name" value="HAD_BsYqeG-like"/>
    <property type="match status" value="1"/>
</dbReference>
<dbReference type="InterPro" id="IPR010021">
    <property type="entry name" value="PGPP1/Gep4"/>
</dbReference>
<dbReference type="EMBL" id="AGEL01000006">
    <property type="protein sequence ID" value="EHO17032.1"/>
    <property type="molecule type" value="Genomic_DNA"/>
</dbReference>
<dbReference type="RefSeq" id="WP_009532464.1">
    <property type="nucleotide sequence ID" value="NZ_JH590862.1"/>
</dbReference>
<dbReference type="InterPro" id="IPR006549">
    <property type="entry name" value="HAD-SF_hydro_IIIA"/>
</dbReference>
<reference evidence="1 2" key="1">
    <citation type="submission" date="2011-10" db="EMBL/GenBank/DDBJ databases">
        <title>The Genome Sequence of Lachnospiraceae bacterium ACC2.</title>
        <authorList>
            <consortium name="The Broad Institute Genome Sequencing Platform"/>
            <person name="Earl A."/>
            <person name="Ward D."/>
            <person name="Feldgarden M."/>
            <person name="Gevers D."/>
            <person name="Sizova M."/>
            <person name="Hazen A."/>
            <person name="Epstein S."/>
            <person name="Young S.K."/>
            <person name="Zeng Q."/>
            <person name="Gargeya S."/>
            <person name="Fitzgerald M."/>
            <person name="Haas B."/>
            <person name="Abouelleil A."/>
            <person name="Alvarado L."/>
            <person name="Arachchi H.M."/>
            <person name="Berlin A."/>
            <person name="Brown A."/>
            <person name="Chapman S.B."/>
            <person name="Chen Z."/>
            <person name="Dunbar C."/>
            <person name="Freedman E."/>
            <person name="Gearin G."/>
            <person name="Goldberg J."/>
            <person name="Griggs A."/>
            <person name="Gujja S."/>
            <person name="Heiman D."/>
            <person name="Howarth C."/>
            <person name="Larson L."/>
            <person name="Lui A."/>
            <person name="MacDonald P.J.P."/>
            <person name="Montmayeur A."/>
            <person name="Murphy C."/>
            <person name="Neiman D."/>
            <person name="Pearson M."/>
            <person name="Priest M."/>
            <person name="Roberts A."/>
            <person name="Saif S."/>
            <person name="Shea T."/>
            <person name="Shenoy N."/>
            <person name="Sisk P."/>
            <person name="Stolte C."/>
            <person name="Sykes S."/>
            <person name="Wortman J."/>
            <person name="Nusbaum C."/>
            <person name="Birren B."/>
        </authorList>
    </citation>
    <scope>NUCLEOTIDE SEQUENCE [LARGE SCALE GENOMIC DNA]</scope>
    <source>
        <strain evidence="1 2">ACC2</strain>
    </source>
</reference>
<protein>
    <submittedName>
        <fullName evidence="1">HAD phosphatase, family IIIA</fullName>
    </submittedName>
</protein>
<evidence type="ECO:0000313" key="2">
    <source>
        <dbReference type="Proteomes" id="UP000018466"/>
    </source>
</evidence>
<sequence>MSVFFPEEEVRSVYDFPFESLTARGIRGIVFDIDNTLVPPDAPVDARCRALIQRLKTAGFRMCLVSNNKAARILPFATAVNLPYVERALKPRRYGYRKAMARMGTAPAETIAIGDQLFTDIWGANRAGMHSLLVQPMESREEIQIRLKRLLERPVLALYRRKKGAEK</sequence>
<dbReference type="PANTHER" id="PTHR19288:SF25">
    <property type="entry name" value="PHOSPHATIDYLGLYCEROPHOSPHATASE GEP4, MITOCHONDRIAL"/>
    <property type="match status" value="1"/>
</dbReference>
<dbReference type="NCBIfam" id="TIGR01668">
    <property type="entry name" value="YqeG_hyp_ppase"/>
    <property type="match status" value="1"/>
</dbReference>
<dbReference type="InterPro" id="IPR036412">
    <property type="entry name" value="HAD-like_sf"/>
</dbReference>
<dbReference type="Proteomes" id="UP000018466">
    <property type="component" value="Unassembled WGS sequence"/>
</dbReference>
<dbReference type="Gene3D" id="3.40.50.1000">
    <property type="entry name" value="HAD superfamily/HAD-like"/>
    <property type="match status" value="1"/>
</dbReference>
<keyword evidence="2" id="KW-1185">Reference proteome</keyword>
<name>A0AA36Y514_9FIRM</name>
<dbReference type="Pfam" id="PF08282">
    <property type="entry name" value="Hydrolase_3"/>
    <property type="match status" value="1"/>
</dbReference>
<gene>
    <name evidence="1" type="ORF">HMPREF9623_00631</name>
</gene>
<dbReference type="Pfam" id="PF13242">
    <property type="entry name" value="Hydrolase_like"/>
    <property type="match status" value="1"/>
</dbReference>
<dbReference type="SUPFAM" id="SSF56784">
    <property type="entry name" value="HAD-like"/>
    <property type="match status" value="1"/>
</dbReference>
<evidence type="ECO:0000313" key="1">
    <source>
        <dbReference type="EMBL" id="EHO17032.1"/>
    </source>
</evidence>
<comment type="caution">
    <text evidence="1">The sequence shown here is derived from an EMBL/GenBank/DDBJ whole genome shotgun (WGS) entry which is preliminary data.</text>
</comment>